<sequence>MAPTNKVLSLRERVAQAYHDYGRLCSAHPATCLSMSLITMVVLSYPTLTKFRLSANSPINVYWDDKLYSDSGEKSEWSRGLPNTFLQQIVIRGGVEPWMSGNLTAEQAVRGPLSRAFLARKVILNQEDVDALCLQIKSEGFRFGSLFPQHGCLLFDPTAFWEHSYEKFKDDKDVVATIFSRECSSIICLRDLFFGIPMGLTGVKHSYRSNQKRSIDFSLTLFFTRYSNDVRSSLVDHLISQTEFEYVPLLRGEEDKFAHVFFRPRKAIIDYLPLLSSYAIFTFYLYYSARKFEMVASRWGLALAAAFTVGATLLMTTGVCAHLELSPTLWGAGIFPYIALILGLENILCVTRAVVYTPPSLDVSSRISHGLAQEGYALCKYFVMELSFLGIGYATRIAEIQEFCMFAFIGLVIDFYMQMFFYAPCLTFDLQRLRSEDKRRFAQKLFNTEIPHLNDFVPVKCPMRKFWPHFFEMKRLKKRTLSESQLDDRDIQEDFDRKGRCRSNSASHSEWSYGGASLSRGPLPSNRLKILYFVTRTRIFQRSLMVIFALWTIWLAFVVHEQRSSPFNVSSTATNLSASASAERTPSYWQKWSEHTYRWWLTLFAEFSLSHSGGSITFVPPIILKTSVDPSDPCLYPSTSSAQPPPQKSPYLLEDSHALKSRISWLEKQLRIYLAVMWLILLSSVIAFVLYVCFWGRWRTERIRQKEAALESHRSPRASVMEPNVPKGKSLVESVPIVFSGHRFPIECIAICNQSRLVSCCQEGKVCLWNLETGERLLKLCRIRDVEKPTTCLPIIWCIATKQSITVCGCSDGSVEIACLERNKLIGVYIQSSVGVVHVAIVGSRVLIARLDGSIEFLEVTLSSERPIRVLSITLLNAVRAHQKPISFLLTSSLTAVSASYDHTLKLFDLRSCQLQSMLHAHSGPIASVCIDNADNTLFSACEEGIICCWSMISGELLRTMNVKITGRTYLSCTSEYLLGYTADGGLILWNKKDGTITNRIAQHPAKLENTFAARNLIALNNELAVTACESALTFWDLEHKALIRKIDLGCVIDRLLALGDHAVLCQCSNTIYRINSPIVRIS</sequence>
<dbReference type="InterPro" id="IPR000731">
    <property type="entry name" value="SSD"/>
</dbReference>
<feature type="transmembrane region" description="Helical" evidence="21">
    <location>
        <begin position="376"/>
        <end position="394"/>
    </location>
</feature>
<comment type="subcellular location">
    <subcellularLocation>
        <location evidence="2">Cytoplasmic vesicle</location>
        <location evidence="2">COPII-coated vesicle membrane</location>
        <topology evidence="2">Multi-pass membrane protein</topology>
    </subcellularLocation>
    <subcellularLocation>
        <location evidence="1">Endoplasmic reticulum membrane</location>
        <topology evidence="1">Multi-pass membrane protein</topology>
    </subcellularLocation>
    <subcellularLocation>
        <location evidence="3">Golgi apparatus membrane</location>
        <topology evidence="3">Multi-pass membrane protein</topology>
    </subcellularLocation>
</comment>
<keyword evidence="14" id="KW-0446">Lipid-binding</keyword>
<proteinExistence type="inferred from homology"/>
<dbReference type="Gene3D" id="2.130.10.10">
    <property type="entry name" value="YVTN repeat-like/Quinoprotein amine dehydrogenase"/>
    <property type="match status" value="2"/>
</dbReference>
<keyword evidence="17" id="KW-0325">Glycoprotein</keyword>
<feature type="domain" description="SSD" evidence="22">
    <location>
        <begin position="270"/>
        <end position="428"/>
    </location>
</feature>
<evidence type="ECO:0000256" key="21">
    <source>
        <dbReference type="SAM" id="Phobius"/>
    </source>
</evidence>
<keyword evidence="24" id="KW-1185">Reference proteome</keyword>
<dbReference type="InterPro" id="IPR053958">
    <property type="entry name" value="HMGCR/SNAP/NPC1-like_SSD"/>
</dbReference>
<feature type="repeat" description="WD" evidence="20">
    <location>
        <begin position="739"/>
        <end position="779"/>
    </location>
</feature>
<dbReference type="SUPFAM" id="SSF50978">
    <property type="entry name" value="WD40 repeat-like"/>
    <property type="match status" value="1"/>
</dbReference>
<feature type="transmembrane region" description="Helical" evidence="21">
    <location>
        <begin position="299"/>
        <end position="322"/>
    </location>
</feature>
<keyword evidence="11 21" id="KW-1133">Transmembrane helix</keyword>
<dbReference type="InterPro" id="IPR015943">
    <property type="entry name" value="WD40/YVTN_repeat-like_dom_sf"/>
</dbReference>
<evidence type="ECO:0000313" key="24">
    <source>
        <dbReference type="Proteomes" id="UP001303046"/>
    </source>
</evidence>
<dbReference type="Pfam" id="PF00400">
    <property type="entry name" value="WD40"/>
    <property type="match status" value="2"/>
</dbReference>
<evidence type="ECO:0000256" key="7">
    <source>
        <dbReference type="ARBA" id="ARBA00022574"/>
    </source>
</evidence>
<dbReference type="SMART" id="SM00320">
    <property type="entry name" value="WD40"/>
    <property type="match status" value="3"/>
</dbReference>
<feature type="transmembrane region" description="Helical" evidence="21">
    <location>
        <begin position="334"/>
        <end position="355"/>
    </location>
</feature>
<evidence type="ECO:0000256" key="18">
    <source>
        <dbReference type="ARBA" id="ARBA00023221"/>
    </source>
</evidence>
<evidence type="ECO:0000256" key="13">
    <source>
        <dbReference type="ARBA" id="ARBA00023098"/>
    </source>
</evidence>
<organism evidence="23 24">
    <name type="scientific">Necator americanus</name>
    <name type="common">Human hookworm</name>
    <dbReference type="NCBI Taxonomy" id="51031"/>
    <lineage>
        <taxon>Eukaryota</taxon>
        <taxon>Metazoa</taxon>
        <taxon>Ecdysozoa</taxon>
        <taxon>Nematoda</taxon>
        <taxon>Chromadorea</taxon>
        <taxon>Rhabditida</taxon>
        <taxon>Rhabditina</taxon>
        <taxon>Rhabditomorpha</taxon>
        <taxon>Strongyloidea</taxon>
        <taxon>Ancylostomatidae</taxon>
        <taxon>Bunostominae</taxon>
        <taxon>Necator</taxon>
    </lineage>
</organism>
<comment type="similarity">
    <text evidence="4">Belongs to the WD repeat SCAP family.</text>
</comment>
<dbReference type="InterPro" id="IPR057041">
    <property type="entry name" value="SCAP_N"/>
</dbReference>
<evidence type="ECO:0000256" key="12">
    <source>
        <dbReference type="ARBA" id="ARBA00023034"/>
    </source>
</evidence>
<keyword evidence="9" id="KW-0677">Repeat</keyword>
<evidence type="ECO:0000256" key="6">
    <source>
        <dbReference type="ARBA" id="ARBA00022548"/>
    </source>
</evidence>
<dbReference type="InterPro" id="IPR030225">
    <property type="entry name" value="SCAP"/>
</dbReference>
<evidence type="ECO:0000256" key="16">
    <source>
        <dbReference type="ARBA" id="ARBA00023166"/>
    </source>
</evidence>
<keyword evidence="12" id="KW-0333">Golgi apparatus</keyword>
<evidence type="ECO:0000256" key="2">
    <source>
        <dbReference type="ARBA" id="ARBA00004557"/>
    </source>
</evidence>
<keyword evidence="6" id="KW-0153">Cholesterol metabolism</keyword>
<dbReference type="PANTHER" id="PTHR46378:SF1">
    <property type="entry name" value="STEROL REGULATORY ELEMENT-BINDING PROTEIN CLEAVAGE-ACTIVATING PROTEIN"/>
    <property type="match status" value="1"/>
</dbReference>
<evidence type="ECO:0000256" key="5">
    <source>
        <dbReference type="ARBA" id="ARBA00019541"/>
    </source>
</evidence>
<dbReference type="InterPro" id="IPR036322">
    <property type="entry name" value="WD40_repeat_dom_sf"/>
</dbReference>
<feature type="repeat" description="WD" evidence="20">
    <location>
        <begin position="919"/>
        <end position="960"/>
    </location>
</feature>
<dbReference type="PROSITE" id="PS50156">
    <property type="entry name" value="SSD"/>
    <property type="match status" value="1"/>
</dbReference>
<evidence type="ECO:0000256" key="15">
    <source>
        <dbReference type="ARBA" id="ARBA00023136"/>
    </source>
</evidence>
<dbReference type="InterPro" id="IPR001680">
    <property type="entry name" value="WD40_rpt"/>
</dbReference>
<protein>
    <recommendedName>
        <fullName evidence="5">Sterol regulatory element-binding protein cleavage-activating protein</fullName>
    </recommendedName>
</protein>
<feature type="transmembrane region" description="Helical" evidence="21">
    <location>
        <begin position="406"/>
        <end position="430"/>
    </location>
</feature>
<evidence type="ECO:0000256" key="17">
    <source>
        <dbReference type="ARBA" id="ARBA00023180"/>
    </source>
</evidence>
<keyword evidence="13" id="KW-0443">Lipid metabolism</keyword>
<dbReference type="Pfam" id="PF12349">
    <property type="entry name" value="Sterol-sensing"/>
    <property type="match status" value="1"/>
</dbReference>
<evidence type="ECO:0000259" key="22">
    <source>
        <dbReference type="PROSITE" id="PS50156"/>
    </source>
</evidence>
<keyword evidence="18" id="KW-0753">Steroid metabolism</keyword>
<reference evidence="23 24" key="1">
    <citation type="submission" date="2023-08" db="EMBL/GenBank/DDBJ databases">
        <title>A Necator americanus chromosomal reference genome.</title>
        <authorList>
            <person name="Ilik V."/>
            <person name="Petrzelkova K.J."/>
            <person name="Pardy F."/>
            <person name="Fuh T."/>
            <person name="Niatou-Singa F.S."/>
            <person name="Gouil Q."/>
            <person name="Baker L."/>
            <person name="Ritchie M.E."/>
            <person name="Jex A.R."/>
            <person name="Gazzola D."/>
            <person name="Li H."/>
            <person name="Toshio Fujiwara R."/>
            <person name="Zhan B."/>
            <person name="Aroian R.V."/>
            <person name="Pafco B."/>
            <person name="Schwarz E.M."/>
        </authorList>
    </citation>
    <scope>NUCLEOTIDE SEQUENCE [LARGE SCALE GENOMIC DNA]</scope>
    <source>
        <strain evidence="23 24">Aroian</strain>
        <tissue evidence="23">Whole animal</tissue>
    </source>
</reference>
<evidence type="ECO:0000256" key="10">
    <source>
        <dbReference type="ARBA" id="ARBA00022824"/>
    </source>
</evidence>
<evidence type="ECO:0000256" key="20">
    <source>
        <dbReference type="PROSITE-ProRule" id="PRU00221"/>
    </source>
</evidence>
<evidence type="ECO:0000256" key="14">
    <source>
        <dbReference type="ARBA" id="ARBA00023121"/>
    </source>
</evidence>
<feature type="transmembrane region" description="Helical" evidence="21">
    <location>
        <begin position="672"/>
        <end position="696"/>
    </location>
</feature>
<name>A0ABR1C608_NECAM</name>
<keyword evidence="7 20" id="KW-0853">WD repeat</keyword>
<evidence type="ECO:0000256" key="1">
    <source>
        <dbReference type="ARBA" id="ARBA00004477"/>
    </source>
</evidence>
<evidence type="ECO:0000256" key="19">
    <source>
        <dbReference type="ARBA" id="ARBA00045958"/>
    </source>
</evidence>
<dbReference type="PROSITE" id="PS50082">
    <property type="entry name" value="WD_REPEATS_2"/>
    <property type="match status" value="2"/>
</dbReference>
<comment type="caution">
    <text evidence="23">The sequence shown here is derived from an EMBL/GenBank/DDBJ whole genome shotgun (WGS) entry which is preliminary data.</text>
</comment>
<evidence type="ECO:0000256" key="8">
    <source>
        <dbReference type="ARBA" id="ARBA00022692"/>
    </source>
</evidence>
<feature type="transmembrane region" description="Helical" evidence="21">
    <location>
        <begin position="268"/>
        <end position="287"/>
    </location>
</feature>
<keyword evidence="16" id="KW-1207">Sterol metabolism</keyword>
<evidence type="ECO:0000256" key="11">
    <source>
        <dbReference type="ARBA" id="ARBA00022989"/>
    </source>
</evidence>
<evidence type="ECO:0000256" key="9">
    <source>
        <dbReference type="ARBA" id="ARBA00022737"/>
    </source>
</evidence>
<dbReference type="Pfam" id="PF24006">
    <property type="entry name" value="SCAP_N"/>
    <property type="match status" value="1"/>
</dbReference>
<feature type="transmembrane region" description="Helical" evidence="21">
    <location>
        <begin position="539"/>
        <end position="559"/>
    </location>
</feature>
<gene>
    <name evidence="23" type="primary">Necator_chrII.g5402</name>
    <name evidence="23" type="ORF">RB195_017609</name>
</gene>
<evidence type="ECO:0000256" key="3">
    <source>
        <dbReference type="ARBA" id="ARBA00004653"/>
    </source>
</evidence>
<keyword evidence="10" id="KW-0256">Endoplasmic reticulum</keyword>
<comment type="function">
    <text evidence="19">Escort protein required for cholesterol as well as lipid homeostasis. Regulates export of the SCAP-SREBP complex from the endoplasmic reticulum to the Golgi upon low cholesterol, thereby regulating the processing of sterol regulatory element-binding proteins (SREBPs) SREBF1/SREBP1 and SREBF2/SREBP2. At high sterol concentrations, formation of a ternary complex with INSIG (INSIG1 or INSIG2) leads to mask the ER export signal in SCAP, promoting retention of the complex in the endoplasmic reticulum. Low sterol concentrations trigger release of INSIG, a conformational change in the SSD domain of SCAP, unmasking of the ER export signal, promoting recruitment into COPII-coated vesicles and transport of the SCAP-SREBP to the Golgi: in the Golgi, SREBPs are then processed, releasing the transcription factor fragment of SREBPs from the membrane, its import into the nucleus and up-regulation of LDLR, INSIG1 and the mevalonate pathway. Binds cholesterol via its SSD domain.</text>
</comment>
<dbReference type="EMBL" id="JAVFWL010000002">
    <property type="protein sequence ID" value="KAK6733941.1"/>
    <property type="molecule type" value="Genomic_DNA"/>
</dbReference>
<dbReference type="Proteomes" id="UP001303046">
    <property type="component" value="Unassembled WGS sequence"/>
</dbReference>
<evidence type="ECO:0000313" key="23">
    <source>
        <dbReference type="EMBL" id="KAK6733941.1"/>
    </source>
</evidence>
<keyword evidence="15 21" id="KW-0472">Membrane</keyword>
<accession>A0ABR1C608</accession>
<dbReference type="PANTHER" id="PTHR46378">
    <property type="entry name" value="STEROL REGULATORY ELEMENT-BINDING PROTEIN CLEAVAGE-ACTIVATING PROTEIN"/>
    <property type="match status" value="1"/>
</dbReference>
<evidence type="ECO:0000256" key="4">
    <source>
        <dbReference type="ARBA" id="ARBA00007410"/>
    </source>
</evidence>
<keyword evidence="8 21" id="KW-0812">Transmembrane</keyword>